<feature type="compositionally biased region" description="Basic and acidic residues" evidence="2">
    <location>
        <begin position="315"/>
        <end position="326"/>
    </location>
</feature>
<evidence type="ECO:0000313" key="4">
    <source>
        <dbReference type="Proteomes" id="UP000030669"/>
    </source>
</evidence>
<protein>
    <recommendedName>
        <fullName evidence="1">Queuosine 5'-phosphate N-glycosylase/hydrolase</fullName>
        <ecNumber evidence="1">3.2.2.-</ecNumber>
    </recommendedName>
    <alternativeName>
        <fullName evidence="1">Queuosine-nucleotide N-glycosylase/hydrolase</fullName>
    </alternativeName>
</protein>
<dbReference type="OMA" id="GQPVYCF"/>
<comment type="function">
    <text evidence="1">Catalyzes the hydrolysis of queuosine 5'-phosphate, releasing the nucleobase queuine (q). Is required for salvage of queuine from exogenous queuosine (Q) that is imported and then converted to queuosine 5'-phosphate intracellularly.</text>
</comment>
<dbReference type="PANTHER" id="PTHR21314:SF1">
    <property type="entry name" value="QUEUOSINE SALVAGE PROTEIN"/>
    <property type="match status" value="1"/>
</dbReference>
<organism evidence="3 4">
    <name type="scientific">Gloeophyllum trabeum (strain ATCC 11539 / FP-39264 / Madison 617)</name>
    <name type="common">Brown rot fungus</name>
    <dbReference type="NCBI Taxonomy" id="670483"/>
    <lineage>
        <taxon>Eukaryota</taxon>
        <taxon>Fungi</taxon>
        <taxon>Dikarya</taxon>
        <taxon>Basidiomycota</taxon>
        <taxon>Agaricomycotina</taxon>
        <taxon>Agaricomycetes</taxon>
        <taxon>Gloeophyllales</taxon>
        <taxon>Gloeophyllaceae</taxon>
        <taxon>Gloeophyllum</taxon>
    </lineage>
</organism>
<dbReference type="GO" id="GO:0006400">
    <property type="term" value="P:tRNA modification"/>
    <property type="evidence" value="ECO:0007669"/>
    <property type="project" value="TreeGrafter"/>
</dbReference>
<keyword evidence="1" id="KW-0378">Hydrolase</keyword>
<dbReference type="GeneID" id="19305856"/>
<feature type="region of interest" description="Disordered" evidence="2">
    <location>
        <begin position="306"/>
        <end position="326"/>
    </location>
</feature>
<comment type="similarity">
    <text evidence="1">Belongs to the QNG1 protein family.</text>
</comment>
<dbReference type="Proteomes" id="UP000030669">
    <property type="component" value="Unassembled WGS sequence"/>
</dbReference>
<dbReference type="HOGENOM" id="CLU_053189_0_0_1"/>
<dbReference type="OrthoDB" id="416777at2759"/>
<sequence>MTSVEPPLPPSGSYLKSITESSHAARVAANVEVPIKRLLLSPAFTTTFHRVSGHHGLAFPLNFPSPLAELTFLSTLALLNFGSGYRAELHRQTGRGAWDSIRALVFSMYLDSDADLLSARAMQSVGEGKVAELMGLSVHTERNHESIPGVTVGELGGPAYELVKLVTETLNSTGEALVSGGYPDLGAFVVEALKTARGDMEGVLERLVKGIPAFRDMAVVDGTPIYCFKKALFLIHGVYIRFHKLSPPPFPIPDTTHMPICADNVIPSMLVYLGIIDLSNAATHSLSSIFPHPSRQAMDKLLEAPSPSFSTETTADTKKEPPKEGPELTVEQAFILRAAAIEACEVIVELAGTMQVEGDGVAWIKSITLPDVDTWLWAVAKDRPDYRSLERFALKGTNFF</sequence>
<dbReference type="AlphaFoldDB" id="S7QE43"/>
<dbReference type="PANTHER" id="PTHR21314">
    <property type="entry name" value="QUEUOSINE 5'-PHOSPHATE N-GLYCOSYLASE_HYDROLASE-RELATED"/>
    <property type="match status" value="1"/>
</dbReference>
<dbReference type="eggNOG" id="ENOG502S4MU">
    <property type="taxonomic scope" value="Eukaryota"/>
</dbReference>
<dbReference type="EMBL" id="KB469299">
    <property type="protein sequence ID" value="EPQ57558.1"/>
    <property type="molecule type" value="Genomic_DNA"/>
</dbReference>
<keyword evidence="4" id="KW-1185">Reference proteome</keyword>
<evidence type="ECO:0000256" key="1">
    <source>
        <dbReference type="RuleBase" id="RU365002"/>
    </source>
</evidence>
<dbReference type="InterPro" id="IPR019438">
    <property type="entry name" value="Q_salvage"/>
</dbReference>
<comment type="catalytic activity">
    <reaction evidence="1">
        <text>queuosine 5'-phosphate + H2O = queuine + D-ribose 5-phosphate</text>
        <dbReference type="Rhea" id="RHEA:75387"/>
        <dbReference type="ChEBI" id="CHEBI:15377"/>
        <dbReference type="ChEBI" id="CHEBI:17433"/>
        <dbReference type="ChEBI" id="CHEBI:78346"/>
        <dbReference type="ChEBI" id="CHEBI:194371"/>
    </reaction>
    <physiologicalReaction direction="left-to-right" evidence="1">
        <dbReference type="Rhea" id="RHEA:75388"/>
    </physiologicalReaction>
</comment>
<evidence type="ECO:0000313" key="3">
    <source>
        <dbReference type="EMBL" id="EPQ57558.1"/>
    </source>
</evidence>
<dbReference type="RefSeq" id="XP_007863964.1">
    <property type="nucleotide sequence ID" value="XM_007865773.1"/>
</dbReference>
<evidence type="ECO:0000256" key="2">
    <source>
        <dbReference type="SAM" id="MobiDB-lite"/>
    </source>
</evidence>
<dbReference type="GO" id="GO:0016787">
    <property type="term" value="F:hydrolase activity"/>
    <property type="evidence" value="ECO:0007669"/>
    <property type="project" value="UniProtKB-KW"/>
</dbReference>
<dbReference type="KEGG" id="gtr:GLOTRDRAFT_38685"/>
<accession>S7QE43</accession>
<dbReference type="Pfam" id="PF10343">
    <property type="entry name" value="Q_salvage"/>
    <property type="match status" value="1"/>
</dbReference>
<gene>
    <name evidence="3" type="ORF">GLOTRDRAFT_38685</name>
</gene>
<proteinExistence type="inferred from homology"/>
<name>S7QE43_GLOTA</name>
<reference evidence="3 4" key="1">
    <citation type="journal article" date="2012" name="Science">
        <title>The Paleozoic origin of enzymatic lignin decomposition reconstructed from 31 fungal genomes.</title>
        <authorList>
            <person name="Floudas D."/>
            <person name="Binder M."/>
            <person name="Riley R."/>
            <person name="Barry K."/>
            <person name="Blanchette R.A."/>
            <person name="Henrissat B."/>
            <person name="Martinez A.T."/>
            <person name="Otillar R."/>
            <person name="Spatafora J.W."/>
            <person name="Yadav J.S."/>
            <person name="Aerts A."/>
            <person name="Benoit I."/>
            <person name="Boyd A."/>
            <person name="Carlson A."/>
            <person name="Copeland A."/>
            <person name="Coutinho P.M."/>
            <person name="de Vries R.P."/>
            <person name="Ferreira P."/>
            <person name="Findley K."/>
            <person name="Foster B."/>
            <person name="Gaskell J."/>
            <person name="Glotzer D."/>
            <person name="Gorecki P."/>
            <person name="Heitman J."/>
            <person name="Hesse C."/>
            <person name="Hori C."/>
            <person name="Igarashi K."/>
            <person name="Jurgens J.A."/>
            <person name="Kallen N."/>
            <person name="Kersten P."/>
            <person name="Kohler A."/>
            <person name="Kuees U."/>
            <person name="Kumar T.K.A."/>
            <person name="Kuo A."/>
            <person name="LaButti K."/>
            <person name="Larrondo L.F."/>
            <person name="Lindquist E."/>
            <person name="Ling A."/>
            <person name="Lombard V."/>
            <person name="Lucas S."/>
            <person name="Lundell T."/>
            <person name="Martin R."/>
            <person name="McLaughlin D.J."/>
            <person name="Morgenstern I."/>
            <person name="Morin E."/>
            <person name="Murat C."/>
            <person name="Nagy L.G."/>
            <person name="Nolan M."/>
            <person name="Ohm R.A."/>
            <person name="Patyshakuliyeva A."/>
            <person name="Rokas A."/>
            <person name="Ruiz-Duenas F.J."/>
            <person name="Sabat G."/>
            <person name="Salamov A."/>
            <person name="Samejima M."/>
            <person name="Schmutz J."/>
            <person name="Slot J.C."/>
            <person name="St John F."/>
            <person name="Stenlid J."/>
            <person name="Sun H."/>
            <person name="Sun S."/>
            <person name="Syed K."/>
            <person name="Tsang A."/>
            <person name="Wiebenga A."/>
            <person name="Young D."/>
            <person name="Pisabarro A."/>
            <person name="Eastwood D.C."/>
            <person name="Martin F."/>
            <person name="Cullen D."/>
            <person name="Grigoriev I.V."/>
            <person name="Hibbett D.S."/>
        </authorList>
    </citation>
    <scope>NUCLEOTIDE SEQUENCE [LARGE SCALE GENOMIC DNA]</scope>
    <source>
        <strain evidence="3 4">ATCC 11539</strain>
    </source>
</reference>
<dbReference type="EC" id="3.2.2.-" evidence="1"/>